<sequence length="136" mass="14807">MTNLTTQLPTTGVVAIATLNPDTKAWITPMALFPDGLLFTVIAFPAAPLEIGVLPYYLEAEIHHGGNKHYIGGGSTSASNHQAKVSFWVPTWMFDWRLLKEGGGELALFESTHRLDVRRLSGPKGPPIQTFGLHIA</sequence>
<keyword evidence="3" id="KW-1185">Reference proteome</keyword>
<evidence type="ECO:0000313" key="3">
    <source>
        <dbReference type="Proteomes" id="UP000612956"/>
    </source>
</evidence>
<organism evidence="2 3">
    <name type="scientific">Nocardia camponoti</name>
    <dbReference type="NCBI Taxonomy" id="1616106"/>
    <lineage>
        <taxon>Bacteria</taxon>
        <taxon>Bacillati</taxon>
        <taxon>Actinomycetota</taxon>
        <taxon>Actinomycetes</taxon>
        <taxon>Mycobacteriales</taxon>
        <taxon>Nocardiaceae</taxon>
        <taxon>Nocardia</taxon>
    </lineage>
</organism>
<proteinExistence type="predicted"/>
<dbReference type="Proteomes" id="UP000612956">
    <property type="component" value="Unassembled WGS sequence"/>
</dbReference>
<name>A0A917Q842_9NOCA</name>
<evidence type="ECO:0000313" key="2">
    <source>
        <dbReference type="EMBL" id="GGK35282.1"/>
    </source>
</evidence>
<feature type="transmembrane region" description="Helical" evidence="1">
    <location>
        <begin position="36"/>
        <end position="58"/>
    </location>
</feature>
<dbReference type="RefSeq" id="WP_188826947.1">
    <property type="nucleotide sequence ID" value="NZ_BMMW01000001.1"/>
</dbReference>
<evidence type="ECO:0000256" key="1">
    <source>
        <dbReference type="SAM" id="Phobius"/>
    </source>
</evidence>
<protein>
    <submittedName>
        <fullName evidence="2">Uncharacterized protein</fullName>
    </submittedName>
</protein>
<keyword evidence="1" id="KW-0812">Transmembrane</keyword>
<keyword evidence="1" id="KW-1133">Transmembrane helix</keyword>
<reference evidence="2" key="1">
    <citation type="journal article" date="2014" name="Int. J. Syst. Evol. Microbiol.">
        <title>Complete genome sequence of Corynebacterium casei LMG S-19264T (=DSM 44701T), isolated from a smear-ripened cheese.</title>
        <authorList>
            <consortium name="US DOE Joint Genome Institute (JGI-PGF)"/>
            <person name="Walter F."/>
            <person name="Albersmeier A."/>
            <person name="Kalinowski J."/>
            <person name="Ruckert C."/>
        </authorList>
    </citation>
    <scope>NUCLEOTIDE SEQUENCE</scope>
    <source>
        <strain evidence="2">CGMCC 4.7278</strain>
    </source>
</reference>
<accession>A0A917Q842</accession>
<reference evidence="2" key="2">
    <citation type="submission" date="2020-09" db="EMBL/GenBank/DDBJ databases">
        <authorList>
            <person name="Sun Q."/>
            <person name="Zhou Y."/>
        </authorList>
    </citation>
    <scope>NUCLEOTIDE SEQUENCE</scope>
    <source>
        <strain evidence="2">CGMCC 4.7278</strain>
    </source>
</reference>
<comment type="caution">
    <text evidence="2">The sequence shown here is derived from an EMBL/GenBank/DDBJ whole genome shotgun (WGS) entry which is preliminary data.</text>
</comment>
<gene>
    <name evidence="2" type="ORF">GCM10011591_03700</name>
</gene>
<dbReference type="EMBL" id="BMMW01000001">
    <property type="protein sequence ID" value="GGK35282.1"/>
    <property type="molecule type" value="Genomic_DNA"/>
</dbReference>
<keyword evidence="1" id="KW-0472">Membrane</keyword>
<dbReference type="AlphaFoldDB" id="A0A917Q842"/>